<dbReference type="Gene3D" id="3.10.450.40">
    <property type="match status" value="1"/>
</dbReference>
<dbReference type="KEGG" id="hli:HLI_11635"/>
<dbReference type="EMBL" id="CP026118">
    <property type="protein sequence ID" value="QAS52800.1"/>
    <property type="molecule type" value="Genomic_DNA"/>
</dbReference>
<proteinExistence type="predicted"/>
<name>A0A410MDL8_9BACI</name>
<dbReference type="Pfam" id="PF10934">
    <property type="entry name" value="Sheath_initiator"/>
    <property type="match status" value="1"/>
</dbReference>
<evidence type="ECO:0000313" key="1">
    <source>
        <dbReference type="EMBL" id="QAS52800.1"/>
    </source>
</evidence>
<dbReference type="OrthoDB" id="2088193at2"/>
<dbReference type="RefSeq" id="WP_128525077.1">
    <property type="nucleotide sequence ID" value="NZ_CP026118.1"/>
</dbReference>
<dbReference type="SUPFAM" id="SSF160719">
    <property type="entry name" value="gpW/gp25-like"/>
    <property type="match status" value="1"/>
</dbReference>
<dbReference type="InterPro" id="IPR020288">
    <property type="entry name" value="Sheath_initiator"/>
</dbReference>
<protein>
    <submittedName>
        <fullName evidence="1">DUF2634 domain-containing protein</fullName>
    </submittedName>
</protein>
<accession>A0A410MDL8</accession>
<organism evidence="1 2">
    <name type="scientific">Halobacillus litoralis</name>
    <dbReference type="NCBI Taxonomy" id="45668"/>
    <lineage>
        <taxon>Bacteria</taxon>
        <taxon>Bacillati</taxon>
        <taxon>Bacillota</taxon>
        <taxon>Bacilli</taxon>
        <taxon>Bacillales</taxon>
        <taxon>Bacillaceae</taxon>
        <taxon>Halobacillus</taxon>
    </lineage>
</organism>
<gene>
    <name evidence="1" type="ORF">HLI_11635</name>
</gene>
<dbReference type="AlphaFoldDB" id="A0A410MDL8"/>
<reference evidence="1 2" key="1">
    <citation type="submission" date="2018-01" db="EMBL/GenBank/DDBJ databases">
        <title>The whole genome sequencing and assembly of Halobacillus litoralis ERB031 strain.</title>
        <authorList>
            <person name="Lee S.-J."/>
            <person name="Park M.-K."/>
            <person name="Kim J.-Y."/>
            <person name="Lee Y.-J."/>
            <person name="Yi H."/>
            <person name="Bahn Y.-S."/>
            <person name="Kim J.F."/>
            <person name="Lee D.-W."/>
        </authorList>
    </citation>
    <scope>NUCLEOTIDE SEQUENCE [LARGE SCALE GENOMIC DNA]</scope>
    <source>
        <strain evidence="1 2">ERB 031</strain>
    </source>
</reference>
<evidence type="ECO:0000313" key="2">
    <source>
        <dbReference type="Proteomes" id="UP000287756"/>
    </source>
</evidence>
<dbReference type="Proteomes" id="UP000287756">
    <property type="component" value="Chromosome"/>
</dbReference>
<sequence length="118" mass="13235">MKTFALNQSGDLLLENGDMVEIDGAEEIKQSLSLILSTNKGEWFLDPEMGLDFNALLDKPSDTRIRAAVIEAISQESRVQTIDHIAINQDRQKRVVYIHFKVTTSTNEQIESEVSVNA</sequence>